<protein>
    <submittedName>
        <fullName evidence="2">Uncharacterized protein</fullName>
    </submittedName>
</protein>
<dbReference type="EMBL" id="PDUG01000005">
    <property type="protein sequence ID" value="PIC26626.1"/>
    <property type="molecule type" value="Genomic_DNA"/>
</dbReference>
<sequence length="75" mass="8785">MERKDGEGSFNGFLKGKSSLPPDKLRSGVSKARKDFQLSTARTSIPRIRWTWMSRRNQQLLRSFQDEKNLKILLF</sequence>
<dbReference type="Proteomes" id="UP000230233">
    <property type="component" value="Chromosome V"/>
</dbReference>
<feature type="region of interest" description="Disordered" evidence="1">
    <location>
        <begin position="1"/>
        <end position="31"/>
    </location>
</feature>
<evidence type="ECO:0000313" key="3">
    <source>
        <dbReference type="Proteomes" id="UP000230233"/>
    </source>
</evidence>
<reference evidence="3" key="1">
    <citation type="submission" date="2017-10" db="EMBL/GenBank/DDBJ databases">
        <title>Rapid genome shrinkage in a self-fertile nematode reveals novel sperm competition proteins.</title>
        <authorList>
            <person name="Yin D."/>
            <person name="Schwarz E.M."/>
            <person name="Thomas C.G."/>
            <person name="Felde R.L."/>
            <person name="Korf I.F."/>
            <person name="Cutter A.D."/>
            <person name="Schartner C.M."/>
            <person name="Ralston E.J."/>
            <person name="Meyer B.J."/>
            <person name="Haag E.S."/>
        </authorList>
    </citation>
    <scope>NUCLEOTIDE SEQUENCE [LARGE SCALE GENOMIC DNA]</scope>
    <source>
        <strain evidence="3">JU1422</strain>
    </source>
</reference>
<proteinExistence type="predicted"/>
<evidence type="ECO:0000256" key="1">
    <source>
        <dbReference type="SAM" id="MobiDB-lite"/>
    </source>
</evidence>
<organism evidence="2 3">
    <name type="scientific">Caenorhabditis nigoni</name>
    <dbReference type="NCBI Taxonomy" id="1611254"/>
    <lineage>
        <taxon>Eukaryota</taxon>
        <taxon>Metazoa</taxon>
        <taxon>Ecdysozoa</taxon>
        <taxon>Nematoda</taxon>
        <taxon>Chromadorea</taxon>
        <taxon>Rhabditida</taxon>
        <taxon>Rhabditina</taxon>
        <taxon>Rhabditomorpha</taxon>
        <taxon>Rhabditoidea</taxon>
        <taxon>Rhabditidae</taxon>
        <taxon>Peloderinae</taxon>
        <taxon>Caenorhabditis</taxon>
    </lineage>
</organism>
<accession>A0A2G5THU9</accession>
<comment type="caution">
    <text evidence="2">The sequence shown here is derived from an EMBL/GenBank/DDBJ whole genome shotgun (WGS) entry which is preliminary data.</text>
</comment>
<gene>
    <name evidence="2" type="primary">Cnig_chr_V.g19146</name>
    <name evidence="2" type="ORF">B9Z55_019146</name>
</gene>
<dbReference type="AlphaFoldDB" id="A0A2G5THU9"/>
<evidence type="ECO:0000313" key="2">
    <source>
        <dbReference type="EMBL" id="PIC26626.1"/>
    </source>
</evidence>
<keyword evidence="3" id="KW-1185">Reference proteome</keyword>
<name>A0A2G5THU9_9PELO</name>